<dbReference type="Proteomes" id="UP000007575">
    <property type="component" value="Chromosome"/>
</dbReference>
<proteinExistence type="predicted"/>
<dbReference type="HOGENOM" id="CLU_3151962_0_0_0"/>
<protein>
    <submittedName>
        <fullName evidence="1">Uncharacterized protein</fullName>
    </submittedName>
</protein>
<name>H8GSJ6_DEIGI</name>
<dbReference type="AlphaFoldDB" id="H8GSJ6"/>
<dbReference type="EMBL" id="CP002191">
    <property type="protein sequence ID" value="AFD26457.1"/>
    <property type="molecule type" value="Genomic_DNA"/>
</dbReference>
<evidence type="ECO:0000313" key="2">
    <source>
        <dbReference type="Proteomes" id="UP000007575"/>
    </source>
</evidence>
<dbReference type="KEGG" id="dgo:DGo_CA2530"/>
<gene>
    <name evidence="1" type="ordered locus">DGo_CA2530</name>
</gene>
<reference evidence="1 2" key="1">
    <citation type="journal article" date="2012" name="PLoS ONE">
        <title>Genome sequence and transcriptome analysis of the radioresistant bacterium Deinococcus gobiensis: insights into the extreme environmental adaptations.</title>
        <authorList>
            <person name="Yuan M."/>
            <person name="Chen M."/>
            <person name="Zhang W."/>
            <person name="Lu W."/>
            <person name="Wang J."/>
            <person name="Yang M."/>
            <person name="Zhao P."/>
            <person name="Tang R."/>
            <person name="Li X."/>
            <person name="Hao Y."/>
            <person name="Zhou Z."/>
            <person name="Zhan Y."/>
            <person name="Yu H."/>
            <person name="Teng C."/>
            <person name="Yan Y."/>
            <person name="Ping S."/>
            <person name="Wang Y."/>
            <person name="Lin M."/>
        </authorList>
    </citation>
    <scope>NUCLEOTIDE SEQUENCE [LARGE SCALE GENOMIC DNA]</scope>
    <source>
        <strain evidence="1 2">I-0</strain>
    </source>
</reference>
<accession>H8GSJ6</accession>
<keyword evidence="2" id="KW-1185">Reference proteome</keyword>
<organism evidence="1 2">
    <name type="scientific">Deinococcus gobiensis (strain DSM 21396 / JCM 16679 / CGMCC 1.7299 / I-0)</name>
    <dbReference type="NCBI Taxonomy" id="745776"/>
    <lineage>
        <taxon>Bacteria</taxon>
        <taxon>Thermotogati</taxon>
        <taxon>Deinococcota</taxon>
        <taxon>Deinococci</taxon>
        <taxon>Deinococcales</taxon>
        <taxon>Deinococcaceae</taxon>
        <taxon>Deinococcus</taxon>
    </lineage>
</organism>
<evidence type="ECO:0000313" key="1">
    <source>
        <dbReference type="EMBL" id="AFD26457.1"/>
    </source>
</evidence>
<sequence>MKFMRFARPARESSSGQMLQDLLHSLELIGEKLRPSRAKTPDFPSCSK</sequence>